<keyword evidence="4" id="KW-0408">Iron</keyword>
<feature type="domain" description="2Fe-2S ferredoxin-type" evidence="6">
    <location>
        <begin position="4"/>
        <end position="80"/>
    </location>
</feature>
<keyword evidence="3" id="KW-0560">Oxidoreductase</keyword>
<dbReference type="PROSITE" id="PS51085">
    <property type="entry name" value="2FE2S_FER_2"/>
    <property type="match status" value="1"/>
</dbReference>
<dbReference type="InterPro" id="IPR006058">
    <property type="entry name" value="2Fe2S_fd_BS"/>
</dbReference>
<dbReference type="Pfam" id="PF01799">
    <property type="entry name" value="Fer2_2"/>
    <property type="match status" value="1"/>
</dbReference>
<dbReference type="EMBL" id="JALIEB010000005">
    <property type="protein sequence ID" value="MCV3271860.1"/>
    <property type="molecule type" value="Genomic_DNA"/>
</dbReference>
<name>A0ABT3BE83_9RHOB</name>
<organism evidence="7 8">
    <name type="scientific">Roseobacter sinensis</name>
    <dbReference type="NCBI Taxonomy" id="2931391"/>
    <lineage>
        <taxon>Bacteria</taxon>
        <taxon>Pseudomonadati</taxon>
        <taxon>Pseudomonadota</taxon>
        <taxon>Alphaproteobacteria</taxon>
        <taxon>Rhodobacterales</taxon>
        <taxon>Roseobacteraceae</taxon>
        <taxon>Roseobacter</taxon>
    </lineage>
</organism>
<comment type="caution">
    <text evidence="7">The sequence shown here is derived from an EMBL/GenBank/DDBJ whole genome shotgun (WGS) entry which is preliminary data.</text>
</comment>
<evidence type="ECO:0000259" key="6">
    <source>
        <dbReference type="PROSITE" id="PS51085"/>
    </source>
</evidence>
<dbReference type="InterPro" id="IPR012675">
    <property type="entry name" value="Beta-grasp_dom_sf"/>
</dbReference>
<protein>
    <submittedName>
        <fullName evidence="7">(2Fe-2S)-binding protein</fullName>
    </submittedName>
</protein>
<dbReference type="Gene3D" id="1.10.150.120">
    <property type="entry name" value="[2Fe-2S]-binding domain"/>
    <property type="match status" value="1"/>
</dbReference>
<dbReference type="RefSeq" id="WP_263844177.1">
    <property type="nucleotide sequence ID" value="NZ_JALIEB010000005.1"/>
</dbReference>
<reference evidence="7 8" key="1">
    <citation type="submission" date="2022-04" db="EMBL/GenBank/DDBJ databases">
        <title>Roseobacter sp. WL0113 is a bacterium isolated from neritic sediment.</title>
        <authorList>
            <person name="Wang L."/>
            <person name="He W."/>
            <person name="Zhang D.-F."/>
        </authorList>
    </citation>
    <scope>NUCLEOTIDE SEQUENCE [LARGE SCALE GENOMIC DNA]</scope>
    <source>
        <strain evidence="7 8">WL0113</strain>
    </source>
</reference>
<keyword evidence="8" id="KW-1185">Reference proteome</keyword>
<evidence type="ECO:0000313" key="7">
    <source>
        <dbReference type="EMBL" id="MCV3271860.1"/>
    </source>
</evidence>
<dbReference type="Proteomes" id="UP001208690">
    <property type="component" value="Unassembled WGS sequence"/>
</dbReference>
<dbReference type="Pfam" id="PF00111">
    <property type="entry name" value="Fer2"/>
    <property type="match status" value="1"/>
</dbReference>
<evidence type="ECO:0000256" key="4">
    <source>
        <dbReference type="ARBA" id="ARBA00023004"/>
    </source>
</evidence>
<dbReference type="InterPro" id="IPR036884">
    <property type="entry name" value="2Fe-2S-bd_dom_sf"/>
</dbReference>
<sequence length="166" mass="17794">MDKVAIELTVNGRARQALVAPRVLLSDFIRQQLALPGTHVGCEHGVCGSCNVLVNGVAVRSCLMFAVQLDGAELTTVEGFGGADTLHPIQEAFWEEHGLQCGFCTPGMLAAASELLAQTPDPTEAEIREAIAGNLCRCTGYQYIIEAIRSAARKLREARVETTEPV</sequence>
<dbReference type="PANTHER" id="PTHR44379:SF5">
    <property type="entry name" value="OXIDOREDUCTASE WITH IRON-SULFUR SUBUNIT"/>
    <property type="match status" value="1"/>
</dbReference>
<dbReference type="InterPro" id="IPR001041">
    <property type="entry name" value="2Fe-2S_ferredoxin-type"/>
</dbReference>
<evidence type="ECO:0000313" key="8">
    <source>
        <dbReference type="Proteomes" id="UP001208690"/>
    </source>
</evidence>
<gene>
    <name evidence="7" type="ORF">MUB52_10510</name>
</gene>
<evidence type="ECO:0000256" key="3">
    <source>
        <dbReference type="ARBA" id="ARBA00023002"/>
    </source>
</evidence>
<evidence type="ECO:0000256" key="1">
    <source>
        <dbReference type="ARBA" id="ARBA00022714"/>
    </source>
</evidence>
<keyword evidence="1" id="KW-0001">2Fe-2S</keyword>
<evidence type="ECO:0000256" key="5">
    <source>
        <dbReference type="ARBA" id="ARBA00023014"/>
    </source>
</evidence>
<dbReference type="SUPFAM" id="SSF54292">
    <property type="entry name" value="2Fe-2S ferredoxin-like"/>
    <property type="match status" value="1"/>
</dbReference>
<dbReference type="PROSITE" id="PS00197">
    <property type="entry name" value="2FE2S_FER_1"/>
    <property type="match status" value="1"/>
</dbReference>
<dbReference type="InterPro" id="IPR051452">
    <property type="entry name" value="Diverse_Oxidoreductases"/>
</dbReference>
<dbReference type="SUPFAM" id="SSF47741">
    <property type="entry name" value="CO dehydrogenase ISP C-domain like"/>
    <property type="match status" value="1"/>
</dbReference>
<evidence type="ECO:0000256" key="2">
    <source>
        <dbReference type="ARBA" id="ARBA00022723"/>
    </source>
</evidence>
<dbReference type="InterPro" id="IPR002888">
    <property type="entry name" value="2Fe-2S-bd"/>
</dbReference>
<keyword evidence="5" id="KW-0411">Iron-sulfur</keyword>
<proteinExistence type="predicted"/>
<accession>A0ABT3BE83</accession>
<dbReference type="PANTHER" id="PTHR44379">
    <property type="entry name" value="OXIDOREDUCTASE WITH IRON-SULFUR SUBUNIT"/>
    <property type="match status" value="1"/>
</dbReference>
<dbReference type="InterPro" id="IPR036010">
    <property type="entry name" value="2Fe-2S_ferredoxin-like_sf"/>
</dbReference>
<dbReference type="Gene3D" id="3.10.20.30">
    <property type="match status" value="1"/>
</dbReference>
<keyword evidence="2" id="KW-0479">Metal-binding</keyword>